<evidence type="ECO:0000256" key="2">
    <source>
        <dbReference type="ARBA" id="ARBA00011245"/>
    </source>
</evidence>
<evidence type="ECO:0000259" key="14">
    <source>
        <dbReference type="PROSITE" id="PS51352"/>
    </source>
</evidence>
<name>V4RIB8_9HYPH</name>
<evidence type="ECO:0000256" key="12">
    <source>
        <dbReference type="ARBA" id="ARBA00049091"/>
    </source>
</evidence>
<evidence type="ECO:0000313" key="15">
    <source>
        <dbReference type="EMBL" id="ESR25084.1"/>
    </source>
</evidence>
<dbReference type="PROSITE" id="PS51352">
    <property type="entry name" value="THIOREDOXIN_2"/>
    <property type="match status" value="1"/>
</dbReference>
<dbReference type="PANTHER" id="PTHR42801:SF4">
    <property type="entry name" value="AHPC_TSA FAMILY PROTEIN"/>
    <property type="match status" value="1"/>
</dbReference>
<dbReference type="OrthoDB" id="9812811at2"/>
<dbReference type="InterPro" id="IPR000866">
    <property type="entry name" value="AhpC/TSA"/>
</dbReference>
<feature type="domain" description="Thioredoxin" evidence="14">
    <location>
        <begin position="5"/>
        <end position="156"/>
    </location>
</feature>
<dbReference type="FunFam" id="3.40.30.10:FF:000007">
    <property type="entry name" value="Thioredoxin-dependent thiol peroxidase"/>
    <property type="match status" value="1"/>
</dbReference>
<dbReference type="STRING" id="631454.N177_1958"/>
<dbReference type="SUPFAM" id="SSF52833">
    <property type="entry name" value="Thioredoxin-like"/>
    <property type="match status" value="1"/>
</dbReference>
<evidence type="ECO:0000256" key="7">
    <source>
        <dbReference type="ARBA" id="ARBA00023157"/>
    </source>
</evidence>
<dbReference type="Proteomes" id="UP000017819">
    <property type="component" value="Unassembled WGS sequence"/>
</dbReference>
<evidence type="ECO:0000256" key="11">
    <source>
        <dbReference type="ARBA" id="ARBA00042639"/>
    </source>
</evidence>
<evidence type="ECO:0000256" key="4">
    <source>
        <dbReference type="ARBA" id="ARBA00022559"/>
    </source>
</evidence>
<dbReference type="EC" id="1.11.1.24" evidence="3"/>
<dbReference type="PATRIC" id="fig|631454.5.peg.1936"/>
<comment type="subunit">
    <text evidence="2">Monomer.</text>
</comment>
<dbReference type="NCBIfam" id="NF006960">
    <property type="entry name" value="PRK09437.1"/>
    <property type="match status" value="1"/>
</dbReference>
<comment type="function">
    <text evidence="1">Thiol-specific peroxidase that catalyzes the reduction of hydrogen peroxide and organic hydroperoxides to water and alcohols, respectively. Plays a role in cell protection against oxidative stress by detoxifying peroxides and as sensor of hydrogen peroxide-mediated signaling events.</text>
</comment>
<keyword evidence="16" id="KW-1185">Reference proteome</keyword>
<dbReference type="GO" id="GO:0034599">
    <property type="term" value="P:cellular response to oxidative stress"/>
    <property type="evidence" value="ECO:0007669"/>
    <property type="project" value="TreeGrafter"/>
</dbReference>
<evidence type="ECO:0000256" key="6">
    <source>
        <dbReference type="ARBA" id="ARBA00023002"/>
    </source>
</evidence>
<evidence type="ECO:0000256" key="1">
    <source>
        <dbReference type="ARBA" id="ARBA00003330"/>
    </source>
</evidence>
<evidence type="ECO:0000313" key="16">
    <source>
        <dbReference type="Proteomes" id="UP000017819"/>
    </source>
</evidence>
<organism evidence="15 16">
    <name type="scientific">Lutibaculum baratangense AMV1</name>
    <dbReference type="NCBI Taxonomy" id="631454"/>
    <lineage>
        <taxon>Bacteria</taxon>
        <taxon>Pseudomonadati</taxon>
        <taxon>Pseudomonadota</taxon>
        <taxon>Alphaproteobacteria</taxon>
        <taxon>Hyphomicrobiales</taxon>
        <taxon>Tepidamorphaceae</taxon>
        <taxon>Lutibaculum</taxon>
    </lineage>
</organism>
<dbReference type="PANTHER" id="PTHR42801">
    <property type="entry name" value="THIOREDOXIN-DEPENDENT PEROXIDE REDUCTASE"/>
    <property type="match status" value="1"/>
</dbReference>
<keyword evidence="6 15" id="KW-0560">Oxidoreductase</keyword>
<evidence type="ECO:0000256" key="10">
    <source>
        <dbReference type="ARBA" id="ARBA00038489"/>
    </source>
</evidence>
<reference evidence="15 16" key="1">
    <citation type="journal article" date="2014" name="Genome Announc.">
        <title>Draft Genome Sequence of Lutibaculum baratangense Strain AMV1T, Isolated from a Mud Volcano in Andamans, India.</title>
        <authorList>
            <person name="Singh A."/>
            <person name="Sreenivas A."/>
            <person name="Sathyanarayana Reddy G."/>
            <person name="Pinnaka A.K."/>
            <person name="Shivaji S."/>
        </authorList>
    </citation>
    <scope>NUCLEOTIDE SEQUENCE [LARGE SCALE GENOMIC DNA]</scope>
    <source>
        <strain evidence="15 16">AMV1</strain>
    </source>
</reference>
<evidence type="ECO:0000256" key="9">
    <source>
        <dbReference type="ARBA" id="ARBA00032824"/>
    </source>
</evidence>
<dbReference type="InterPro" id="IPR024706">
    <property type="entry name" value="Peroxiredoxin_AhpC-typ"/>
</dbReference>
<sequence length="156" mass="17125">MSADIHEGAEAPDFTLAGTGGDEVTLTSLRGRKVVVYFYPKDDTPGCTKEAIGFTELAPQFREAGTEVIGISPDPVEKHEMFLTKHGLAVRLLSDPETSVLQRYGVWGEKSMYGRTYMGVERTTMLIGADGRIARIWRKVKVPGHAEEVLEAARAL</sequence>
<evidence type="ECO:0000256" key="5">
    <source>
        <dbReference type="ARBA" id="ARBA00022862"/>
    </source>
</evidence>
<comment type="similarity">
    <text evidence="10">Belongs to the peroxiredoxin family. BCP/PrxQ subfamily.</text>
</comment>
<dbReference type="AlphaFoldDB" id="V4RIB8"/>
<dbReference type="Gene3D" id="3.40.30.10">
    <property type="entry name" value="Glutaredoxin"/>
    <property type="match status" value="1"/>
</dbReference>
<dbReference type="eggNOG" id="COG1225">
    <property type="taxonomic scope" value="Bacteria"/>
</dbReference>
<evidence type="ECO:0000256" key="13">
    <source>
        <dbReference type="PIRSR" id="PIRSR000239-1"/>
    </source>
</evidence>
<dbReference type="GO" id="GO:0045454">
    <property type="term" value="P:cell redox homeostasis"/>
    <property type="evidence" value="ECO:0007669"/>
    <property type="project" value="TreeGrafter"/>
</dbReference>
<keyword evidence="8" id="KW-0676">Redox-active center</keyword>
<dbReference type="GO" id="GO:0005737">
    <property type="term" value="C:cytoplasm"/>
    <property type="evidence" value="ECO:0007669"/>
    <property type="project" value="TreeGrafter"/>
</dbReference>
<dbReference type="GO" id="GO:0008379">
    <property type="term" value="F:thioredoxin peroxidase activity"/>
    <property type="evidence" value="ECO:0007669"/>
    <property type="project" value="TreeGrafter"/>
</dbReference>
<keyword evidence="5" id="KW-0049">Antioxidant</keyword>
<dbReference type="RefSeq" id="WP_023432098.1">
    <property type="nucleotide sequence ID" value="NZ_AWXZ01000026.1"/>
</dbReference>
<gene>
    <name evidence="15" type="ORF">N177_1958</name>
</gene>
<comment type="catalytic activity">
    <reaction evidence="12">
        <text>a hydroperoxide + [thioredoxin]-dithiol = an alcohol + [thioredoxin]-disulfide + H2O</text>
        <dbReference type="Rhea" id="RHEA:62620"/>
        <dbReference type="Rhea" id="RHEA-COMP:10698"/>
        <dbReference type="Rhea" id="RHEA-COMP:10700"/>
        <dbReference type="ChEBI" id="CHEBI:15377"/>
        <dbReference type="ChEBI" id="CHEBI:29950"/>
        <dbReference type="ChEBI" id="CHEBI:30879"/>
        <dbReference type="ChEBI" id="CHEBI:35924"/>
        <dbReference type="ChEBI" id="CHEBI:50058"/>
        <dbReference type="EC" id="1.11.1.24"/>
    </reaction>
</comment>
<dbReference type="PIRSF" id="PIRSF000239">
    <property type="entry name" value="AHPC"/>
    <property type="match status" value="1"/>
</dbReference>
<proteinExistence type="inferred from homology"/>
<dbReference type="CDD" id="cd03017">
    <property type="entry name" value="PRX_BCP"/>
    <property type="match status" value="1"/>
</dbReference>
<dbReference type="InterPro" id="IPR050924">
    <property type="entry name" value="Peroxiredoxin_BCP/PrxQ"/>
</dbReference>
<feature type="active site" description="Cysteine sulfenic acid (-SOH) intermediate; for peroxidase activity" evidence="13">
    <location>
        <position position="47"/>
    </location>
</feature>
<keyword evidence="4 15" id="KW-0575">Peroxidase</keyword>
<dbReference type="EMBL" id="AWXZ01000026">
    <property type="protein sequence ID" value="ESR25084.1"/>
    <property type="molecule type" value="Genomic_DNA"/>
</dbReference>
<accession>V4RIB8</accession>
<comment type="caution">
    <text evidence="15">The sequence shown here is derived from an EMBL/GenBank/DDBJ whole genome shotgun (WGS) entry which is preliminary data.</text>
</comment>
<keyword evidence="7" id="KW-1015">Disulfide bond</keyword>
<dbReference type="InterPro" id="IPR013766">
    <property type="entry name" value="Thioredoxin_domain"/>
</dbReference>
<protein>
    <recommendedName>
        <fullName evidence="3">thioredoxin-dependent peroxiredoxin</fullName>
        <ecNumber evidence="3">1.11.1.24</ecNumber>
    </recommendedName>
    <alternativeName>
        <fullName evidence="9">Thioredoxin peroxidase</fullName>
    </alternativeName>
    <alternativeName>
        <fullName evidence="11">Thioredoxin-dependent peroxiredoxin Bcp</fullName>
    </alternativeName>
</protein>
<evidence type="ECO:0000256" key="8">
    <source>
        <dbReference type="ARBA" id="ARBA00023284"/>
    </source>
</evidence>
<dbReference type="Pfam" id="PF00578">
    <property type="entry name" value="AhpC-TSA"/>
    <property type="match status" value="1"/>
</dbReference>
<evidence type="ECO:0000256" key="3">
    <source>
        <dbReference type="ARBA" id="ARBA00013017"/>
    </source>
</evidence>
<dbReference type="InterPro" id="IPR036249">
    <property type="entry name" value="Thioredoxin-like_sf"/>
</dbReference>